<gene>
    <name evidence="3" type="ORF">EUGRSUZ_B01447</name>
</gene>
<comment type="similarity">
    <text evidence="1">Belongs to the plant acyltransferase family.</text>
</comment>
<accession>A0A059D2H0</accession>
<dbReference type="InterPro" id="IPR023213">
    <property type="entry name" value="CAT-like_dom_sf"/>
</dbReference>
<evidence type="ECO:0000313" key="3">
    <source>
        <dbReference type="EMBL" id="KCW84616.1"/>
    </source>
</evidence>
<dbReference type="InterPro" id="IPR050898">
    <property type="entry name" value="Plant_acyltransferase"/>
</dbReference>
<evidence type="ECO:0008006" key="4">
    <source>
        <dbReference type="Google" id="ProtNLM"/>
    </source>
</evidence>
<dbReference type="EMBL" id="KK198754">
    <property type="protein sequence ID" value="KCW84616.1"/>
    <property type="molecule type" value="Genomic_DNA"/>
</dbReference>
<dbReference type="InParanoid" id="A0A059D2H0"/>
<sequence length="315" mass="34661">MGFMTFPAVTRLNCGRFIFAVRFNHTMSDGTGLVQFMKAVEEMARGADAPSILPVWQRELLDARDPPRITCTHREYDQVANTRGALIPLDDLDLRSFFFGPTQMSALRNGLPPHQRASSTFEILTACLWRCRTVALQPDPEEEMRVLCIVNARTKFSPPLPAGYYGNAFAFSAAVTSAGKLCQNPLGYALELVKKAKAEVTEESMKSLADLMVIRGRPHFTKVRSFVVSDATKAGFGDVDFGWGKAVYGGPVRGTLLVSFHILFTNRQGETSILVPVCLPAPAMQRFVLELEASLKDPPATTPNIKEKPFGVSSL</sequence>
<name>A0A059D2H0_EUCGR</name>
<organism evidence="3">
    <name type="scientific">Eucalyptus grandis</name>
    <name type="common">Flooded gum</name>
    <dbReference type="NCBI Taxonomy" id="71139"/>
    <lineage>
        <taxon>Eukaryota</taxon>
        <taxon>Viridiplantae</taxon>
        <taxon>Streptophyta</taxon>
        <taxon>Embryophyta</taxon>
        <taxon>Tracheophyta</taxon>
        <taxon>Spermatophyta</taxon>
        <taxon>Magnoliopsida</taxon>
        <taxon>eudicotyledons</taxon>
        <taxon>Gunneridae</taxon>
        <taxon>Pentapetalae</taxon>
        <taxon>rosids</taxon>
        <taxon>malvids</taxon>
        <taxon>Myrtales</taxon>
        <taxon>Myrtaceae</taxon>
        <taxon>Myrtoideae</taxon>
        <taxon>Eucalypteae</taxon>
        <taxon>Eucalyptus</taxon>
    </lineage>
</organism>
<dbReference type="PANTHER" id="PTHR31147:SF66">
    <property type="entry name" value="OS05G0315700 PROTEIN"/>
    <property type="match status" value="1"/>
</dbReference>
<protein>
    <recommendedName>
        <fullName evidence="4">Benzyl alcohol O-benzoyltransferase</fullName>
    </recommendedName>
</protein>
<dbReference type="STRING" id="71139.A0A059D2H0"/>
<reference evidence="3" key="1">
    <citation type="submission" date="2013-07" db="EMBL/GenBank/DDBJ databases">
        <title>The genome of Eucalyptus grandis.</title>
        <authorList>
            <person name="Schmutz J."/>
            <person name="Hayes R."/>
            <person name="Myburg A."/>
            <person name="Tuskan G."/>
            <person name="Grattapaglia D."/>
            <person name="Rokhsar D.S."/>
        </authorList>
    </citation>
    <scope>NUCLEOTIDE SEQUENCE</scope>
    <source>
        <tissue evidence="3">Leaf extractions</tissue>
    </source>
</reference>
<proteinExistence type="inferred from homology"/>
<dbReference type="Pfam" id="PF02458">
    <property type="entry name" value="Transferase"/>
    <property type="match status" value="1"/>
</dbReference>
<dbReference type="OMA" id="MAMGEMA"/>
<dbReference type="GO" id="GO:0016747">
    <property type="term" value="F:acyltransferase activity, transferring groups other than amino-acyl groups"/>
    <property type="evidence" value="ECO:0000318"/>
    <property type="project" value="GO_Central"/>
</dbReference>
<keyword evidence="2" id="KW-0808">Transferase</keyword>
<evidence type="ECO:0000256" key="1">
    <source>
        <dbReference type="ARBA" id="ARBA00009861"/>
    </source>
</evidence>
<evidence type="ECO:0000256" key="2">
    <source>
        <dbReference type="ARBA" id="ARBA00022679"/>
    </source>
</evidence>
<dbReference type="PANTHER" id="PTHR31147">
    <property type="entry name" value="ACYL TRANSFERASE 4"/>
    <property type="match status" value="1"/>
</dbReference>
<dbReference type="eggNOG" id="ENOG502QUSI">
    <property type="taxonomic scope" value="Eukaryota"/>
</dbReference>
<dbReference type="AlphaFoldDB" id="A0A059D2H0"/>
<dbReference type="Gramene" id="KCW84616">
    <property type="protein sequence ID" value="KCW84616"/>
    <property type="gene ID" value="EUGRSUZ_B01447"/>
</dbReference>
<dbReference type="Gene3D" id="3.30.559.10">
    <property type="entry name" value="Chloramphenicol acetyltransferase-like domain"/>
    <property type="match status" value="2"/>
</dbReference>